<evidence type="ECO:0000313" key="3">
    <source>
        <dbReference type="EMBL" id="NBI29759.1"/>
    </source>
</evidence>
<dbReference type="SMART" id="SM00257">
    <property type="entry name" value="LysM"/>
    <property type="match status" value="1"/>
</dbReference>
<feature type="compositionally biased region" description="Basic residues" evidence="1">
    <location>
        <begin position="265"/>
        <end position="276"/>
    </location>
</feature>
<dbReference type="InterPro" id="IPR036779">
    <property type="entry name" value="LysM_dom_sf"/>
</dbReference>
<sequence>MKEVRKVKIHIIKKGETLEQLCKKYEVDINKVLQINSSLSRGYELEPGQKLKIPSRTKQLKFQRHNQNEVKTSQVNKKASNQTVPTGKHKDLFDEFNVPATEVGHFYDVPPVPELNEIETKSFKNKQFQFEQNNNKLFQPQTPYDAMNHQQLQNQMSYEQVSNPWWNSYSQVTNPEQQPQVINPYMSFVNTHHFIPAHEYSMNNPNYQRPMEQHVLNKTANKSANLTEKKASNKESADKKLKESKVRTTNSLTNEKHAQKEPSKAKIKKSTKRKSVKNSSRISKSKKNKPWINL</sequence>
<reference evidence="3 4" key="1">
    <citation type="submission" date="2019-01" db="EMBL/GenBank/DDBJ databases">
        <title>Chengkuizengella sp. nov., isolated from deep-sea sediment of East Pacific Ocean.</title>
        <authorList>
            <person name="Yang J."/>
            <person name="Lai Q."/>
            <person name="Shao Z."/>
        </authorList>
    </citation>
    <scope>NUCLEOTIDE SEQUENCE [LARGE SCALE GENOMIC DNA]</scope>
    <source>
        <strain evidence="3 4">YPA3-1-1</strain>
    </source>
</reference>
<organism evidence="3 4">
    <name type="scientific">Chengkuizengella marina</name>
    <dbReference type="NCBI Taxonomy" id="2507566"/>
    <lineage>
        <taxon>Bacteria</taxon>
        <taxon>Bacillati</taxon>
        <taxon>Bacillota</taxon>
        <taxon>Bacilli</taxon>
        <taxon>Bacillales</taxon>
        <taxon>Paenibacillaceae</taxon>
        <taxon>Chengkuizengella</taxon>
    </lineage>
</organism>
<name>A0A6N9Q4I9_9BACL</name>
<feature type="compositionally biased region" description="Basic and acidic residues" evidence="1">
    <location>
        <begin position="228"/>
        <end position="246"/>
    </location>
</feature>
<dbReference type="Gene3D" id="3.10.350.10">
    <property type="entry name" value="LysM domain"/>
    <property type="match status" value="1"/>
</dbReference>
<dbReference type="Pfam" id="PF01476">
    <property type="entry name" value="LysM"/>
    <property type="match status" value="1"/>
</dbReference>
<dbReference type="InterPro" id="IPR018392">
    <property type="entry name" value="LysM"/>
</dbReference>
<dbReference type="EMBL" id="SIJB01000027">
    <property type="protein sequence ID" value="NBI29759.1"/>
    <property type="molecule type" value="Genomic_DNA"/>
</dbReference>
<accession>A0A6N9Q4I9</accession>
<feature type="region of interest" description="Disordered" evidence="1">
    <location>
        <begin position="228"/>
        <end position="294"/>
    </location>
</feature>
<keyword evidence="4" id="KW-1185">Reference proteome</keyword>
<feature type="domain" description="LysM" evidence="2">
    <location>
        <begin position="8"/>
        <end position="53"/>
    </location>
</feature>
<evidence type="ECO:0000259" key="2">
    <source>
        <dbReference type="PROSITE" id="PS51782"/>
    </source>
</evidence>
<comment type="caution">
    <text evidence="3">The sequence shown here is derived from an EMBL/GenBank/DDBJ whole genome shotgun (WGS) entry which is preliminary data.</text>
</comment>
<dbReference type="SUPFAM" id="SSF54106">
    <property type="entry name" value="LysM domain"/>
    <property type="match status" value="1"/>
</dbReference>
<evidence type="ECO:0000256" key="1">
    <source>
        <dbReference type="SAM" id="MobiDB-lite"/>
    </source>
</evidence>
<evidence type="ECO:0000313" key="4">
    <source>
        <dbReference type="Proteomes" id="UP000448943"/>
    </source>
</evidence>
<dbReference type="Proteomes" id="UP000448943">
    <property type="component" value="Unassembled WGS sequence"/>
</dbReference>
<proteinExistence type="predicted"/>
<dbReference type="AlphaFoldDB" id="A0A6N9Q4I9"/>
<protein>
    <submittedName>
        <fullName evidence="3">LysM domain-containing protein</fullName>
    </submittedName>
</protein>
<dbReference type="CDD" id="cd00118">
    <property type="entry name" value="LysM"/>
    <property type="match status" value="1"/>
</dbReference>
<dbReference type="PROSITE" id="PS51782">
    <property type="entry name" value="LYSM"/>
    <property type="match status" value="1"/>
</dbReference>
<feature type="compositionally biased region" description="Basic and acidic residues" evidence="1">
    <location>
        <begin position="254"/>
        <end position="264"/>
    </location>
</feature>
<gene>
    <name evidence="3" type="ORF">ERL59_12405</name>
</gene>
<feature type="compositionally biased region" description="Basic residues" evidence="1">
    <location>
        <begin position="283"/>
        <end position="294"/>
    </location>
</feature>